<dbReference type="PROSITE" id="PS50835">
    <property type="entry name" value="IG_LIKE"/>
    <property type="match status" value="1"/>
</dbReference>
<dbReference type="Pfam" id="PF07686">
    <property type="entry name" value="V-set"/>
    <property type="match status" value="1"/>
</dbReference>
<protein>
    <submittedName>
        <fullName evidence="7">T-cell receptor alpha/delta variable 7.0</fullName>
    </submittedName>
</protein>
<accession>A0A9J8D6R9</accession>
<dbReference type="SUPFAM" id="SSF48726">
    <property type="entry name" value="Immunoglobulin"/>
    <property type="match status" value="1"/>
</dbReference>
<dbReference type="GO" id="GO:0002250">
    <property type="term" value="P:adaptive immune response"/>
    <property type="evidence" value="ECO:0007669"/>
    <property type="project" value="UniProtKB-KW"/>
</dbReference>
<dbReference type="GeneTree" id="ENSGT01150000287546"/>
<proteinExistence type="predicted"/>
<evidence type="ECO:0000256" key="1">
    <source>
        <dbReference type="ARBA" id="ARBA00022729"/>
    </source>
</evidence>
<evidence type="ECO:0000256" key="2">
    <source>
        <dbReference type="ARBA" id="ARBA00023130"/>
    </source>
</evidence>
<keyword evidence="1" id="KW-0732">Signal</keyword>
<feature type="domain" description="Ig-like" evidence="6">
    <location>
        <begin position="13"/>
        <end position="101"/>
    </location>
</feature>
<dbReference type="AlphaFoldDB" id="A0A9J8D6R9"/>
<dbReference type="InterPro" id="IPR036179">
    <property type="entry name" value="Ig-like_dom_sf"/>
</dbReference>
<dbReference type="InterPro" id="IPR003599">
    <property type="entry name" value="Ig_sub"/>
</dbReference>
<dbReference type="SMART" id="SM00406">
    <property type="entry name" value="IGv"/>
    <property type="match status" value="1"/>
</dbReference>
<dbReference type="OMA" id="DGHMINP"/>
<dbReference type="Ensembl" id="ENSCCRT00000118740.1">
    <property type="protein sequence ID" value="ENSCCRP00000173861.1"/>
    <property type="gene ID" value="ENSCCRG00000070335.1"/>
</dbReference>
<reference evidence="7" key="2">
    <citation type="submission" date="2025-09" db="UniProtKB">
        <authorList>
            <consortium name="Ensembl"/>
        </authorList>
    </citation>
    <scope>IDENTIFICATION</scope>
</reference>
<evidence type="ECO:0000259" key="6">
    <source>
        <dbReference type="PROSITE" id="PS50835"/>
    </source>
</evidence>
<reference evidence="7" key="1">
    <citation type="submission" date="2025-08" db="UniProtKB">
        <authorList>
            <consortium name="Ensembl"/>
        </authorList>
    </citation>
    <scope>IDENTIFICATION</scope>
</reference>
<dbReference type="InterPro" id="IPR013783">
    <property type="entry name" value="Ig-like_fold"/>
</dbReference>
<dbReference type="PANTHER" id="PTHR19367:SF18">
    <property type="entry name" value="T CELL RECEPTOR ALPHA VARIABLE 16"/>
    <property type="match status" value="1"/>
</dbReference>
<keyword evidence="4" id="KW-0393">Immunoglobulin domain</keyword>
<keyword evidence="8" id="KW-1185">Reference proteome</keyword>
<dbReference type="GO" id="GO:0042101">
    <property type="term" value="C:T cell receptor complex"/>
    <property type="evidence" value="ECO:0007669"/>
    <property type="project" value="UniProtKB-KW"/>
</dbReference>
<dbReference type="Gene3D" id="2.60.40.10">
    <property type="entry name" value="Immunoglobulins"/>
    <property type="match status" value="1"/>
</dbReference>
<keyword evidence="5" id="KW-0391">Immunity</keyword>
<dbReference type="SMART" id="SM00409">
    <property type="entry name" value="IG"/>
    <property type="match status" value="1"/>
</dbReference>
<organism evidence="7 8">
    <name type="scientific">Cyprinus carpio carpio</name>
    <dbReference type="NCBI Taxonomy" id="630221"/>
    <lineage>
        <taxon>Eukaryota</taxon>
        <taxon>Metazoa</taxon>
        <taxon>Chordata</taxon>
        <taxon>Craniata</taxon>
        <taxon>Vertebrata</taxon>
        <taxon>Euteleostomi</taxon>
        <taxon>Actinopterygii</taxon>
        <taxon>Neopterygii</taxon>
        <taxon>Teleostei</taxon>
        <taxon>Ostariophysi</taxon>
        <taxon>Cypriniformes</taxon>
        <taxon>Cyprinidae</taxon>
        <taxon>Cyprininae</taxon>
        <taxon>Cyprinus</taxon>
    </lineage>
</organism>
<sequence length="135" mass="15182">SLTKNADANTINPLVPEKHITAGDNVTLSCKYSGTVNTLQWYRQYPGSRIEFLIFATELSGQSEHALRLSSTADRGNKQMHLNIFLTEMEDSAIYYCALSSMFWQEKILLFPATTVAMFKIYSGIVSIPDPNLRI</sequence>
<evidence type="ECO:0000313" key="8">
    <source>
        <dbReference type="Proteomes" id="UP001108240"/>
    </source>
</evidence>
<dbReference type="InterPro" id="IPR051287">
    <property type="entry name" value="TCR_variable_region"/>
</dbReference>
<keyword evidence="5" id="KW-1279">T cell receptor</keyword>
<evidence type="ECO:0000256" key="4">
    <source>
        <dbReference type="ARBA" id="ARBA00023319"/>
    </source>
</evidence>
<evidence type="ECO:0000256" key="5">
    <source>
        <dbReference type="ARBA" id="ARBA00043266"/>
    </source>
</evidence>
<dbReference type="Proteomes" id="UP001108240">
    <property type="component" value="Unplaced"/>
</dbReference>
<evidence type="ECO:0000313" key="7">
    <source>
        <dbReference type="Ensembl" id="ENSCCRP00000173861.1"/>
    </source>
</evidence>
<name>A0A9J8D6R9_CYPCA</name>
<dbReference type="PANTHER" id="PTHR19367">
    <property type="entry name" value="T-CELL RECEPTOR ALPHA CHAIN V REGION"/>
    <property type="match status" value="1"/>
</dbReference>
<evidence type="ECO:0000256" key="3">
    <source>
        <dbReference type="ARBA" id="ARBA00023170"/>
    </source>
</evidence>
<dbReference type="InterPro" id="IPR013106">
    <property type="entry name" value="Ig_V-set"/>
</dbReference>
<dbReference type="InterPro" id="IPR007110">
    <property type="entry name" value="Ig-like_dom"/>
</dbReference>
<keyword evidence="2" id="KW-1064">Adaptive immunity</keyword>
<keyword evidence="3" id="KW-0675">Receptor</keyword>